<name>A0A1D1UJM8_RAMVA</name>
<dbReference type="AlphaFoldDB" id="A0A1D1UJM8"/>
<organism evidence="1 2">
    <name type="scientific">Ramazzottius varieornatus</name>
    <name type="common">Water bear</name>
    <name type="synonym">Tardigrade</name>
    <dbReference type="NCBI Taxonomy" id="947166"/>
    <lineage>
        <taxon>Eukaryota</taxon>
        <taxon>Metazoa</taxon>
        <taxon>Ecdysozoa</taxon>
        <taxon>Tardigrada</taxon>
        <taxon>Eutardigrada</taxon>
        <taxon>Parachela</taxon>
        <taxon>Hypsibioidea</taxon>
        <taxon>Ramazzottiidae</taxon>
        <taxon>Ramazzottius</taxon>
    </lineage>
</organism>
<evidence type="ECO:0000313" key="2">
    <source>
        <dbReference type="Proteomes" id="UP000186922"/>
    </source>
</evidence>
<comment type="caution">
    <text evidence="1">The sequence shown here is derived from an EMBL/GenBank/DDBJ whole genome shotgun (WGS) entry which is preliminary data.</text>
</comment>
<accession>A0A1D1UJM8</accession>
<dbReference type="EMBL" id="BDGG01000001">
    <property type="protein sequence ID" value="GAU89934.1"/>
    <property type="molecule type" value="Genomic_DNA"/>
</dbReference>
<gene>
    <name evidence="1" type="primary">RvY_02426-1</name>
    <name evidence="1" type="synonym">RvY_02426.1</name>
    <name evidence="1" type="ORF">RvY_02426</name>
</gene>
<dbReference type="Proteomes" id="UP000186922">
    <property type="component" value="Unassembled WGS sequence"/>
</dbReference>
<sequence>MDEVLAARLLQVRTLGNSGEIVPPDMVRSPQVRFKEKVNTYVKKLIGTSESSGNEHLFSTQIFQ</sequence>
<reference evidence="1 2" key="1">
    <citation type="journal article" date="2016" name="Nat. Commun.">
        <title>Extremotolerant tardigrade genome and improved radiotolerance of human cultured cells by tardigrade-unique protein.</title>
        <authorList>
            <person name="Hashimoto T."/>
            <person name="Horikawa D.D."/>
            <person name="Saito Y."/>
            <person name="Kuwahara H."/>
            <person name="Kozuka-Hata H."/>
            <person name="Shin-I T."/>
            <person name="Minakuchi Y."/>
            <person name="Ohishi K."/>
            <person name="Motoyama A."/>
            <person name="Aizu T."/>
            <person name="Enomoto A."/>
            <person name="Kondo K."/>
            <person name="Tanaka S."/>
            <person name="Hara Y."/>
            <person name="Koshikawa S."/>
            <person name="Sagara H."/>
            <person name="Miura T."/>
            <person name="Yokobori S."/>
            <person name="Miyagawa K."/>
            <person name="Suzuki Y."/>
            <person name="Kubo T."/>
            <person name="Oyama M."/>
            <person name="Kohara Y."/>
            <person name="Fujiyama A."/>
            <person name="Arakawa K."/>
            <person name="Katayama T."/>
            <person name="Toyoda A."/>
            <person name="Kunieda T."/>
        </authorList>
    </citation>
    <scope>NUCLEOTIDE SEQUENCE [LARGE SCALE GENOMIC DNA]</scope>
    <source>
        <strain evidence="1 2">YOKOZUNA-1</strain>
    </source>
</reference>
<evidence type="ECO:0000313" key="1">
    <source>
        <dbReference type="EMBL" id="GAU89934.1"/>
    </source>
</evidence>
<keyword evidence="2" id="KW-1185">Reference proteome</keyword>
<proteinExistence type="predicted"/>
<protein>
    <submittedName>
        <fullName evidence="1">Uncharacterized protein</fullName>
    </submittedName>
</protein>